<evidence type="ECO:0000256" key="6">
    <source>
        <dbReference type="SAM" id="MobiDB-lite"/>
    </source>
</evidence>
<keyword evidence="2" id="KW-0813">Transport</keyword>
<keyword evidence="5 7" id="KW-0472">Membrane</keyword>
<feature type="transmembrane region" description="Helical" evidence="7">
    <location>
        <begin position="93"/>
        <end position="112"/>
    </location>
</feature>
<evidence type="ECO:0000256" key="1">
    <source>
        <dbReference type="ARBA" id="ARBA00004141"/>
    </source>
</evidence>
<evidence type="ECO:0000256" key="4">
    <source>
        <dbReference type="ARBA" id="ARBA00022989"/>
    </source>
</evidence>
<dbReference type="Proteomes" id="UP001470230">
    <property type="component" value="Unassembled WGS sequence"/>
</dbReference>
<keyword evidence="9" id="KW-1185">Reference proteome</keyword>
<organism evidence="8 9">
    <name type="scientific">Tritrichomonas musculus</name>
    <dbReference type="NCBI Taxonomy" id="1915356"/>
    <lineage>
        <taxon>Eukaryota</taxon>
        <taxon>Metamonada</taxon>
        <taxon>Parabasalia</taxon>
        <taxon>Tritrichomonadida</taxon>
        <taxon>Tritrichomonadidae</taxon>
        <taxon>Tritrichomonas</taxon>
    </lineage>
</organism>
<protein>
    <recommendedName>
        <fullName evidence="10">Major facilitator superfamily transporter</fullName>
    </recommendedName>
</protein>
<dbReference type="PANTHER" id="PTHR19432:SF26">
    <property type="entry name" value="MAJOR FACILITATOR SUPERFAMILY (MFS) PROFILE DOMAIN-CONTAINING PROTEIN"/>
    <property type="match status" value="1"/>
</dbReference>
<dbReference type="EMBL" id="JAPFFF010000002">
    <property type="protein sequence ID" value="KAK8897734.1"/>
    <property type="molecule type" value="Genomic_DNA"/>
</dbReference>
<keyword evidence="3 7" id="KW-0812">Transmembrane</keyword>
<dbReference type="InterPro" id="IPR011701">
    <property type="entry name" value="MFS"/>
</dbReference>
<accession>A0ABR2L2Y0</accession>
<dbReference type="InterPro" id="IPR036259">
    <property type="entry name" value="MFS_trans_sf"/>
</dbReference>
<feature type="transmembrane region" description="Helical" evidence="7">
    <location>
        <begin position="426"/>
        <end position="446"/>
    </location>
</feature>
<feature type="transmembrane region" description="Helical" evidence="7">
    <location>
        <begin position="334"/>
        <end position="353"/>
    </location>
</feature>
<evidence type="ECO:0000313" key="8">
    <source>
        <dbReference type="EMBL" id="KAK8897734.1"/>
    </source>
</evidence>
<proteinExistence type="predicted"/>
<evidence type="ECO:0008006" key="10">
    <source>
        <dbReference type="Google" id="ProtNLM"/>
    </source>
</evidence>
<feature type="transmembrane region" description="Helical" evidence="7">
    <location>
        <begin position="302"/>
        <end position="322"/>
    </location>
</feature>
<sequence>MIENQNKKEWIPLNKRDHLSFLHICGIAAGTLVANLLWKIIFTLFEPISEKVSIKQWIRTLLLFYGSLAGFVINPILGVYSDTLMFRYGRRRIFMLGGSFILILGLLLMIYCQDLGQWFKPSQEKGKNDAEKGIFIVALLIVFTAGNIIQNPARTLCSDVTPPKQQVLMANICEIYAGVGGILTNLVGGLKLYQYVHIDQESFILIICLSLSAVCMVVAIIVTPEEPLHEKPPTVNPFKQIWTAIKKMPKPFLRVLVPFTFGNIANYQFGFQFSHFMGHDIFKGENNSGATEDQKNKYQDGISWAMMCYVVYYTFQFIYGFVSTWVIKTMGMRVVTFFSLLLLALGFFSFFFVSNKYAYLGIVVPLGLGNLVYNAVAYAIVSLVIPTEDLAANFGVLICFGVFGQQVSNFGIGSGLGAIWPDNSRMMIGLSSIFAFIGAISAFFMINPREDEAKDYQAIKDKNDNNHNMESNLLPNSNYA</sequence>
<feature type="region of interest" description="Disordered" evidence="6">
    <location>
        <begin position="461"/>
        <end position="480"/>
    </location>
</feature>
<keyword evidence="4 7" id="KW-1133">Transmembrane helix</keyword>
<comment type="caution">
    <text evidence="8">The sequence shown here is derived from an EMBL/GenBank/DDBJ whole genome shotgun (WGS) entry which is preliminary data.</text>
</comment>
<evidence type="ECO:0000256" key="7">
    <source>
        <dbReference type="SAM" id="Phobius"/>
    </source>
</evidence>
<reference evidence="8 9" key="1">
    <citation type="submission" date="2024-04" db="EMBL/GenBank/DDBJ databases">
        <title>Tritrichomonas musculus Genome.</title>
        <authorList>
            <person name="Alves-Ferreira E."/>
            <person name="Grigg M."/>
            <person name="Lorenzi H."/>
            <person name="Galac M."/>
        </authorList>
    </citation>
    <scope>NUCLEOTIDE SEQUENCE [LARGE SCALE GENOMIC DNA]</scope>
    <source>
        <strain evidence="8 9">EAF2021</strain>
    </source>
</reference>
<evidence type="ECO:0000313" key="9">
    <source>
        <dbReference type="Proteomes" id="UP001470230"/>
    </source>
</evidence>
<feature type="transmembrane region" description="Helical" evidence="7">
    <location>
        <begin position="202"/>
        <end position="222"/>
    </location>
</feature>
<feature type="transmembrane region" description="Helical" evidence="7">
    <location>
        <begin position="169"/>
        <end position="190"/>
    </location>
</feature>
<feature type="transmembrane region" description="Helical" evidence="7">
    <location>
        <begin position="133"/>
        <end position="149"/>
    </location>
</feature>
<feature type="compositionally biased region" description="Polar residues" evidence="6">
    <location>
        <begin position="468"/>
        <end position="480"/>
    </location>
</feature>
<dbReference type="Gene3D" id="1.20.1250.20">
    <property type="entry name" value="MFS general substrate transporter like domains"/>
    <property type="match status" value="1"/>
</dbReference>
<feature type="transmembrane region" description="Helical" evidence="7">
    <location>
        <begin position="397"/>
        <end position="420"/>
    </location>
</feature>
<name>A0ABR2L2Y0_9EUKA</name>
<dbReference type="SUPFAM" id="SSF103473">
    <property type="entry name" value="MFS general substrate transporter"/>
    <property type="match status" value="1"/>
</dbReference>
<gene>
    <name evidence="8" type="ORF">M9Y10_015699</name>
</gene>
<evidence type="ECO:0000256" key="3">
    <source>
        <dbReference type="ARBA" id="ARBA00022692"/>
    </source>
</evidence>
<feature type="transmembrane region" description="Helical" evidence="7">
    <location>
        <begin position="20"/>
        <end position="45"/>
    </location>
</feature>
<dbReference type="PANTHER" id="PTHR19432">
    <property type="entry name" value="SUGAR TRANSPORTER"/>
    <property type="match status" value="1"/>
</dbReference>
<evidence type="ECO:0000256" key="2">
    <source>
        <dbReference type="ARBA" id="ARBA00022448"/>
    </source>
</evidence>
<dbReference type="Pfam" id="PF07690">
    <property type="entry name" value="MFS_1"/>
    <property type="match status" value="1"/>
</dbReference>
<feature type="transmembrane region" description="Helical" evidence="7">
    <location>
        <begin position="359"/>
        <end position="385"/>
    </location>
</feature>
<evidence type="ECO:0000256" key="5">
    <source>
        <dbReference type="ARBA" id="ARBA00023136"/>
    </source>
</evidence>
<feature type="transmembrane region" description="Helical" evidence="7">
    <location>
        <begin position="57"/>
        <end position="81"/>
    </location>
</feature>
<comment type="subcellular location">
    <subcellularLocation>
        <location evidence="1">Membrane</location>
        <topology evidence="1">Multi-pass membrane protein</topology>
    </subcellularLocation>
</comment>